<organism evidence="1 2">
    <name type="scientific">candidate division WOR-1 bacterium RIFOXYB2_FULL_37_13</name>
    <dbReference type="NCBI Taxonomy" id="1802579"/>
    <lineage>
        <taxon>Bacteria</taxon>
        <taxon>Bacillati</taxon>
        <taxon>Saganbacteria</taxon>
    </lineage>
</organism>
<dbReference type="InterPro" id="IPR036388">
    <property type="entry name" value="WH-like_DNA-bd_sf"/>
</dbReference>
<protein>
    <recommendedName>
        <fullName evidence="3">Antitoxin</fullName>
    </recommendedName>
</protein>
<dbReference type="InterPro" id="IPR009057">
    <property type="entry name" value="Homeodomain-like_sf"/>
</dbReference>
<accession>A0A1F4SWL7</accession>
<sequence>MFNENILLNRITVDPKIFGAKPIIRGMRISVEMILGQLSQGMTTKDIIKDYPNLEPEDIFACLAYAHTILANESIEEIRVST</sequence>
<dbReference type="Proteomes" id="UP000178417">
    <property type="component" value="Unassembled WGS sequence"/>
</dbReference>
<dbReference type="PANTHER" id="PTHR34849">
    <property type="entry name" value="SSL5025 PROTEIN"/>
    <property type="match status" value="1"/>
</dbReference>
<evidence type="ECO:0000313" key="1">
    <source>
        <dbReference type="EMBL" id="OGC24831.1"/>
    </source>
</evidence>
<name>A0A1F4SWL7_UNCSA</name>
<dbReference type="SUPFAM" id="SSF46689">
    <property type="entry name" value="Homeodomain-like"/>
    <property type="match status" value="1"/>
</dbReference>
<dbReference type="AlphaFoldDB" id="A0A1F4SWL7"/>
<comment type="caution">
    <text evidence="1">The sequence shown here is derived from an EMBL/GenBank/DDBJ whole genome shotgun (WGS) entry which is preliminary data.</text>
</comment>
<dbReference type="PANTHER" id="PTHR34849:SF3">
    <property type="entry name" value="SSR2962 PROTEIN"/>
    <property type="match status" value="1"/>
</dbReference>
<evidence type="ECO:0008006" key="3">
    <source>
        <dbReference type="Google" id="ProtNLM"/>
    </source>
</evidence>
<dbReference type="EMBL" id="MEUB01000006">
    <property type="protein sequence ID" value="OGC24831.1"/>
    <property type="molecule type" value="Genomic_DNA"/>
</dbReference>
<reference evidence="1 2" key="1">
    <citation type="journal article" date="2016" name="Nat. Commun.">
        <title>Thousands of microbial genomes shed light on interconnected biogeochemical processes in an aquifer system.</title>
        <authorList>
            <person name="Anantharaman K."/>
            <person name="Brown C.T."/>
            <person name="Hug L.A."/>
            <person name="Sharon I."/>
            <person name="Castelle C.J."/>
            <person name="Probst A.J."/>
            <person name="Thomas B.C."/>
            <person name="Singh A."/>
            <person name="Wilkins M.J."/>
            <person name="Karaoz U."/>
            <person name="Brodie E.L."/>
            <person name="Williams K.H."/>
            <person name="Hubbard S.S."/>
            <person name="Banfield J.F."/>
        </authorList>
    </citation>
    <scope>NUCLEOTIDE SEQUENCE [LARGE SCALE GENOMIC DNA]</scope>
</reference>
<dbReference type="InterPro" id="IPR007367">
    <property type="entry name" value="DUF433"/>
</dbReference>
<dbReference type="Pfam" id="PF04255">
    <property type="entry name" value="DUF433"/>
    <property type="match status" value="1"/>
</dbReference>
<evidence type="ECO:0000313" key="2">
    <source>
        <dbReference type="Proteomes" id="UP000178417"/>
    </source>
</evidence>
<gene>
    <name evidence="1" type="ORF">A2310_03730</name>
</gene>
<proteinExistence type="predicted"/>
<dbReference type="Gene3D" id="1.10.10.10">
    <property type="entry name" value="Winged helix-like DNA-binding domain superfamily/Winged helix DNA-binding domain"/>
    <property type="match status" value="1"/>
</dbReference>
<dbReference type="STRING" id="1802579.A2310_03730"/>